<reference evidence="4" key="1">
    <citation type="journal article" date="2023" name="Commun. Biol.">
        <title>Genome analysis of Parmales, the sister group of diatoms, reveals the evolutionary specialization of diatoms from phago-mixotrophs to photoautotrophs.</title>
        <authorList>
            <person name="Ban H."/>
            <person name="Sato S."/>
            <person name="Yoshikawa S."/>
            <person name="Yamada K."/>
            <person name="Nakamura Y."/>
            <person name="Ichinomiya M."/>
            <person name="Sato N."/>
            <person name="Blanc-Mathieu R."/>
            <person name="Endo H."/>
            <person name="Kuwata A."/>
            <person name="Ogata H."/>
        </authorList>
    </citation>
    <scope>NUCLEOTIDE SEQUENCE [LARGE SCALE GENOMIC DNA]</scope>
</reference>
<dbReference type="InterPro" id="IPR050302">
    <property type="entry name" value="Rab_GAP_TBC_domain"/>
</dbReference>
<dbReference type="GO" id="GO:0031267">
    <property type="term" value="F:small GTPase binding"/>
    <property type="evidence" value="ECO:0007669"/>
    <property type="project" value="TreeGrafter"/>
</dbReference>
<dbReference type="SMART" id="SM00164">
    <property type="entry name" value="TBC"/>
    <property type="match status" value="1"/>
</dbReference>
<sequence>MDRVTFLTLFAPTQSDFYHPSCANIALMCGAEAFDGLKIRHKSNQKTSNKKQHNPPPYIPPRPLPNSTDRSYKIFSVIMSFLAGSANAALFIPTWHHSFHPLFLLHRSLSRPSNAALVRYLLIRGISSRLRLKLWDSRLPPVQNEKTKREYEKTCSKILHKTPSDAKQNRKVIERDVNRSVFGSVRRTKTDSKNTNGVIRQIIKSLSSPSYDRDDNNHPLHHHRRDSSGTITTIDSMGVSSTTTTVNKASFEDVNDYAVGGVFTSTANDSTRTLKIKSVETLLLVGSMEWGVGYCQGMDYVAGNVMRVVERGTEEDGEGVEITVSPSEEIRIRNSKSAGAELRQVPETENPETPPKTASKFKTLISKAFRFRRISTSPSSNPTTPDSVSGKFSPLPLPPTSSLDTHTTTSPPSAHPPSPLSPHNTTYITYKLTSRLFLNLGLSQFYAPGLHLLTNITSQFSKIFEIHLPVLSDYFDRIGVDVKILTIKWFQTLFIIPSIPTATLQSIWDVYIVTKRFDIFIKFGLAILKTCQPLLLVANLEEIMAWFGEIPRKVIEGRGCLALAESFEF</sequence>
<protein>
    <recommendedName>
        <fullName evidence="2">Rab-GAP TBC domain-containing protein</fullName>
    </recommendedName>
</protein>
<feature type="region of interest" description="Disordered" evidence="1">
    <location>
        <begin position="332"/>
        <end position="359"/>
    </location>
</feature>
<feature type="compositionally biased region" description="Pro residues" evidence="1">
    <location>
        <begin position="54"/>
        <end position="64"/>
    </location>
</feature>
<feature type="domain" description="Rab-GAP TBC" evidence="2">
    <location>
        <begin position="125"/>
        <end position="515"/>
    </location>
</feature>
<dbReference type="Proteomes" id="UP001162640">
    <property type="component" value="Unassembled WGS sequence"/>
</dbReference>
<evidence type="ECO:0000313" key="4">
    <source>
        <dbReference type="Proteomes" id="UP001162640"/>
    </source>
</evidence>
<dbReference type="PANTHER" id="PTHR47219">
    <property type="entry name" value="RAB GTPASE-ACTIVATING PROTEIN 1-LIKE"/>
    <property type="match status" value="1"/>
</dbReference>
<name>A0A9W7E8E0_9STRA</name>
<evidence type="ECO:0000313" key="3">
    <source>
        <dbReference type="EMBL" id="GMH69752.1"/>
    </source>
</evidence>
<feature type="region of interest" description="Disordered" evidence="1">
    <location>
        <begin position="375"/>
        <end position="422"/>
    </location>
</feature>
<evidence type="ECO:0000259" key="2">
    <source>
        <dbReference type="PROSITE" id="PS50086"/>
    </source>
</evidence>
<gene>
    <name evidence="3" type="ORF">TL16_g05232</name>
</gene>
<feature type="compositionally biased region" description="Low complexity" evidence="1">
    <location>
        <begin position="400"/>
        <end position="412"/>
    </location>
</feature>
<dbReference type="PROSITE" id="PS50086">
    <property type="entry name" value="TBC_RABGAP"/>
    <property type="match status" value="1"/>
</dbReference>
<organism evidence="3 4">
    <name type="scientific">Triparma laevis f. inornata</name>
    <dbReference type="NCBI Taxonomy" id="1714386"/>
    <lineage>
        <taxon>Eukaryota</taxon>
        <taxon>Sar</taxon>
        <taxon>Stramenopiles</taxon>
        <taxon>Ochrophyta</taxon>
        <taxon>Bolidophyceae</taxon>
        <taxon>Parmales</taxon>
        <taxon>Triparmaceae</taxon>
        <taxon>Triparma</taxon>
    </lineage>
</organism>
<feature type="region of interest" description="Disordered" evidence="1">
    <location>
        <begin position="208"/>
        <end position="235"/>
    </location>
</feature>
<dbReference type="Pfam" id="PF00566">
    <property type="entry name" value="RabGAP-TBC"/>
    <property type="match status" value="1"/>
</dbReference>
<comment type="caution">
    <text evidence="3">The sequence shown here is derived from an EMBL/GenBank/DDBJ whole genome shotgun (WGS) entry which is preliminary data.</text>
</comment>
<dbReference type="Gene3D" id="1.10.472.80">
    <property type="entry name" value="Ypt/Rab-GAP domain of gyp1p, domain 3"/>
    <property type="match status" value="1"/>
</dbReference>
<dbReference type="EMBL" id="BLQM01000151">
    <property type="protein sequence ID" value="GMH69752.1"/>
    <property type="molecule type" value="Genomic_DNA"/>
</dbReference>
<feature type="region of interest" description="Disordered" evidence="1">
    <location>
        <begin position="43"/>
        <end position="65"/>
    </location>
</feature>
<dbReference type="InterPro" id="IPR035969">
    <property type="entry name" value="Rab-GAP_TBC_sf"/>
</dbReference>
<dbReference type="AlphaFoldDB" id="A0A9W7E8E0"/>
<dbReference type="PANTHER" id="PTHR47219:SF9">
    <property type="entry name" value="GTPASE ACTIVATING PROTEIN AND CENTROSOME-ASSOCIATED, ISOFORM B"/>
    <property type="match status" value="1"/>
</dbReference>
<dbReference type="SUPFAM" id="SSF47923">
    <property type="entry name" value="Ypt/Rab-GAP domain of gyp1p"/>
    <property type="match status" value="2"/>
</dbReference>
<accession>A0A9W7E8E0</accession>
<dbReference type="GO" id="GO:0005096">
    <property type="term" value="F:GTPase activator activity"/>
    <property type="evidence" value="ECO:0007669"/>
    <property type="project" value="TreeGrafter"/>
</dbReference>
<dbReference type="InterPro" id="IPR000195">
    <property type="entry name" value="Rab-GAP-TBC_dom"/>
</dbReference>
<feature type="compositionally biased region" description="Basic residues" evidence="1">
    <location>
        <begin position="43"/>
        <end position="53"/>
    </location>
</feature>
<feature type="compositionally biased region" description="Low complexity" evidence="1">
    <location>
        <begin position="375"/>
        <end position="389"/>
    </location>
</feature>
<evidence type="ECO:0000256" key="1">
    <source>
        <dbReference type="SAM" id="MobiDB-lite"/>
    </source>
</evidence>
<proteinExistence type="predicted"/>